<comment type="subcellular location">
    <subcellularLocation>
        <location evidence="1">Mitochondrion inner membrane</location>
        <topology evidence="1">Peripheral membrane protein</topology>
        <orientation evidence="1">Intermembrane side</orientation>
    </subcellularLocation>
</comment>
<dbReference type="FunFam" id="1.10.287.20:FF:000003">
    <property type="entry name" value="Cytochrome b-c1 complex subunit 6"/>
    <property type="match status" value="1"/>
</dbReference>
<dbReference type="PANTHER" id="PTHR15336:SF0">
    <property type="entry name" value="CYTOCHROME B-C1 COMPLEX SUBUNIT 6, MITOCHONDRIAL"/>
    <property type="match status" value="1"/>
</dbReference>
<gene>
    <name evidence="13" type="primary">qcr6</name>
    <name evidence="13" type="ORF">CFO_g4914</name>
</gene>
<dbReference type="InterPro" id="IPR036811">
    <property type="entry name" value="Ubol_cytC_Rdtase_hinge_dom_sf"/>
</dbReference>
<evidence type="ECO:0000259" key="12">
    <source>
        <dbReference type="Pfam" id="PF02320"/>
    </source>
</evidence>
<evidence type="ECO:0000256" key="3">
    <source>
        <dbReference type="ARBA" id="ARBA00022448"/>
    </source>
</evidence>
<dbReference type="GO" id="GO:0005743">
    <property type="term" value="C:mitochondrial inner membrane"/>
    <property type="evidence" value="ECO:0007669"/>
    <property type="project" value="UniProtKB-SubCell"/>
</dbReference>
<evidence type="ECO:0000313" key="13">
    <source>
        <dbReference type="EMBL" id="KKF92731.1"/>
    </source>
</evidence>
<feature type="compositionally biased region" description="Acidic residues" evidence="11">
    <location>
        <begin position="61"/>
        <end position="90"/>
    </location>
</feature>
<evidence type="ECO:0000256" key="1">
    <source>
        <dbReference type="ARBA" id="ARBA00004137"/>
    </source>
</evidence>
<evidence type="ECO:0000256" key="7">
    <source>
        <dbReference type="ARBA" id="ARBA00023128"/>
    </source>
</evidence>
<evidence type="ECO:0000256" key="6">
    <source>
        <dbReference type="ARBA" id="ARBA00022982"/>
    </source>
</evidence>
<sequence length="158" mass="17395">MSVWDMITDLVEAAKPWSEAHAEAPEENPDGMLDKCSSLTPIQGAQTPSCLLTPLPTLQDEPVESPADEGEDEDEDEEEEDEEEEEEEVTDPMPAIIEACENSAACHGPKHHYDECVARVTGQIEADGAAKEDCVEEFFHLAHCANECMAPKLWAKLK</sequence>
<dbReference type="PANTHER" id="PTHR15336">
    <property type="entry name" value="UBIQUINOL-CYTOCHROME C REDUCTASE COMPLEX 7.8 KDA PROTEIN"/>
    <property type="match status" value="1"/>
</dbReference>
<evidence type="ECO:0000256" key="9">
    <source>
        <dbReference type="ARBA" id="ARBA00044155"/>
    </source>
</evidence>
<dbReference type="SUPFAM" id="SSF81531">
    <property type="entry name" value="Non-heme 11 kDa protein of cytochrome bc1 complex (Ubiquinol-cytochrome c reductase)"/>
    <property type="match status" value="1"/>
</dbReference>
<evidence type="ECO:0000256" key="5">
    <source>
        <dbReference type="ARBA" id="ARBA00022792"/>
    </source>
</evidence>
<keyword evidence="14" id="KW-1185">Reference proteome</keyword>
<dbReference type="OrthoDB" id="405848at2759"/>
<keyword evidence="6" id="KW-0249">Electron transport</keyword>
<dbReference type="Proteomes" id="UP000034841">
    <property type="component" value="Unassembled WGS sequence"/>
</dbReference>
<keyword evidence="8" id="KW-0472">Membrane</keyword>
<evidence type="ECO:0000256" key="8">
    <source>
        <dbReference type="ARBA" id="ARBA00023136"/>
    </source>
</evidence>
<evidence type="ECO:0000256" key="11">
    <source>
        <dbReference type="SAM" id="MobiDB-lite"/>
    </source>
</evidence>
<keyword evidence="4" id="KW-0679">Respiratory chain</keyword>
<reference evidence="13 14" key="1">
    <citation type="submission" date="2015-04" db="EMBL/GenBank/DDBJ databases">
        <title>Genome sequence of Ceratocystis platani, a major pathogen of plane trees.</title>
        <authorList>
            <person name="Belbahri L."/>
        </authorList>
    </citation>
    <scope>NUCLEOTIDE SEQUENCE [LARGE SCALE GENOMIC DNA]</scope>
    <source>
        <strain evidence="13 14">CFO</strain>
    </source>
</reference>
<feature type="region of interest" description="Disordered" evidence="11">
    <location>
        <begin position="16"/>
        <end position="93"/>
    </location>
</feature>
<dbReference type="InterPro" id="IPR023184">
    <property type="entry name" value="Ubol_cytC_Rdtase_hinge_dom"/>
</dbReference>
<dbReference type="GO" id="GO:0006122">
    <property type="term" value="P:mitochondrial electron transport, ubiquinol to cytochrome c"/>
    <property type="evidence" value="ECO:0007669"/>
    <property type="project" value="InterPro"/>
</dbReference>
<accession>A0A0F8AXC2</accession>
<dbReference type="EMBL" id="LBBL01000339">
    <property type="protein sequence ID" value="KKF92731.1"/>
    <property type="molecule type" value="Genomic_DNA"/>
</dbReference>
<feature type="domain" description="Ubiquinol-cytochrome C reductase hinge" evidence="12">
    <location>
        <begin position="91"/>
        <end position="158"/>
    </location>
</feature>
<evidence type="ECO:0000313" key="14">
    <source>
        <dbReference type="Proteomes" id="UP000034841"/>
    </source>
</evidence>
<evidence type="ECO:0000256" key="2">
    <source>
        <dbReference type="ARBA" id="ARBA00006498"/>
    </source>
</evidence>
<keyword evidence="3" id="KW-0813">Transport</keyword>
<dbReference type="AlphaFoldDB" id="A0A0F8AXC2"/>
<keyword evidence="7" id="KW-0496">Mitochondrion</keyword>
<feature type="compositionally biased region" description="Polar residues" evidence="11">
    <location>
        <begin position="37"/>
        <end position="50"/>
    </location>
</feature>
<dbReference type="Gene3D" id="1.10.287.20">
    <property type="entry name" value="Ubiquinol-cytochrome C reductase hinge domain"/>
    <property type="match status" value="1"/>
</dbReference>
<organism evidence="13 14">
    <name type="scientific">Ceratocystis fimbriata f. sp. platani</name>
    <dbReference type="NCBI Taxonomy" id="88771"/>
    <lineage>
        <taxon>Eukaryota</taxon>
        <taxon>Fungi</taxon>
        <taxon>Dikarya</taxon>
        <taxon>Ascomycota</taxon>
        <taxon>Pezizomycotina</taxon>
        <taxon>Sordariomycetes</taxon>
        <taxon>Hypocreomycetidae</taxon>
        <taxon>Microascales</taxon>
        <taxon>Ceratocystidaceae</taxon>
        <taxon>Ceratocystis</taxon>
    </lineage>
</organism>
<evidence type="ECO:0000256" key="10">
    <source>
        <dbReference type="ARBA" id="ARBA00044246"/>
    </source>
</evidence>
<name>A0A0F8AXC2_CERFI</name>
<keyword evidence="5" id="KW-0999">Mitochondrion inner membrane</keyword>
<dbReference type="InterPro" id="IPR003422">
    <property type="entry name" value="Cyt_b-c1_6"/>
</dbReference>
<evidence type="ECO:0000256" key="4">
    <source>
        <dbReference type="ARBA" id="ARBA00022660"/>
    </source>
</evidence>
<comment type="similarity">
    <text evidence="2">Belongs to the UQCRH/QCR6 family.</text>
</comment>
<comment type="caution">
    <text evidence="13">The sequence shown here is derived from an EMBL/GenBank/DDBJ whole genome shotgun (WGS) entry which is preliminary data.</text>
</comment>
<protein>
    <recommendedName>
        <fullName evidence="9">Cytochrome b-c1 complex subunit 6, mitochondrial</fullName>
    </recommendedName>
    <alternativeName>
        <fullName evidence="10">Complex III subunit 6</fullName>
    </alternativeName>
</protein>
<dbReference type="Pfam" id="PF02320">
    <property type="entry name" value="UCR_hinge"/>
    <property type="match status" value="1"/>
</dbReference>
<proteinExistence type="inferred from homology"/>